<feature type="transmembrane region" description="Helical" evidence="1">
    <location>
        <begin position="37"/>
        <end position="55"/>
    </location>
</feature>
<comment type="caution">
    <text evidence="2">The sequence shown here is derived from an EMBL/GenBank/DDBJ whole genome shotgun (WGS) entry which is preliminary data.</text>
</comment>
<feature type="transmembrane region" description="Helical" evidence="1">
    <location>
        <begin position="67"/>
        <end position="84"/>
    </location>
</feature>
<evidence type="ECO:0000256" key="1">
    <source>
        <dbReference type="SAM" id="Phobius"/>
    </source>
</evidence>
<proteinExistence type="predicted"/>
<dbReference type="Proteomes" id="UP001371305">
    <property type="component" value="Unassembled WGS sequence"/>
</dbReference>
<evidence type="ECO:0008006" key="4">
    <source>
        <dbReference type="Google" id="ProtNLM"/>
    </source>
</evidence>
<gene>
    <name evidence="2" type="ORF">WKV53_07030</name>
</gene>
<feature type="transmembrane region" description="Helical" evidence="1">
    <location>
        <begin position="90"/>
        <end position="108"/>
    </location>
</feature>
<evidence type="ECO:0000313" key="2">
    <source>
        <dbReference type="EMBL" id="MEK7950241.1"/>
    </source>
</evidence>
<keyword evidence="1" id="KW-0812">Transmembrane</keyword>
<accession>A0ABU9ARF3</accession>
<dbReference type="RefSeq" id="WP_341403694.1">
    <property type="nucleotide sequence ID" value="NZ_JBBUKT010000002.1"/>
</dbReference>
<evidence type="ECO:0000313" key="3">
    <source>
        <dbReference type="Proteomes" id="UP001371305"/>
    </source>
</evidence>
<protein>
    <recommendedName>
        <fullName evidence="4">DUF2269 family protein</fullName>
    </recommendedName>
</protein>
<sequence length="112" mass="11813">MDPFLLKTLHIAAALGVFAGVGAIVTAADDKSRKLGGMLHGIFLLVLLLMGFAMLRKPPMDQHWWQAKLAIWLVIGAAPALAKRKVLPPAAILGICVVLGAGAAYLAMAKPF</sequence>
<keyword evidence="3" id="KW-1185">Reference proteome</keyword>
<dbReference type="EMBL" id="JBBUKT010000002">
    <property type="protein sequence ID" value="MEK7950241.1"/>
    <property type="molecule type" value="Genomic_DNA"/>
</dbReference>
<organism evidence="2 3">
    <name type="scientific">Luteolibacter soli</name>
    <dbReference type="NCBI Taxonomy" id="3135280"/>
    <lineage>
        <taxon>Bacteria</taxon>
        <taxon>Pseudomonadati</taxon>
        <taxon>Verrucomicrobiota</taxon>
        <taxon>Verrucomicrobiia</taxon>
        <taxon>Verrucomicrobiales</taxon>
        <taxon>Verrucomicrobiaceae</taxon>
        <taxon>Luteolibacter</taxon>
    </lineage>
</organism>
<keyword evidence="1" id="KW-0472">Membrane</keyword>
<reference evidence="2 3" key="1">
    <citation type="submission" date="2024-04" db="EMBL/GenBank/DDBJ databases">
        <title>Luteolibacter sp. isolated from soil.</title>
        <authorList>
            <person name="An J."/>
        </authorList>
    </citation>
    <scope>NUCLEOTIDE SEQUENCE [LARGE SCALE GENOMIC DNA]</scope>
    <source>
        <strain evidence="2 3">Y139</strain>
    </source>
</reference>
<keyword evidence="1" id="KW-1133">Transmembrane helix</keyword>
<name>A0ABU9ARF3_9BACT</name>